<dbReference type="Proteomes" id="UP000557392">
    <property type="component" value="Unassembled WGS sequence"/>
</dbReference>
<dbReference type="SUPFAM" id="SSF50956">
    <property type="entry name" value="Thermostable phytase (3-phytase)"/>
    <property type="match status" value="1"/>
</dbReference>
<keyword evidence="3" id="KW-1185">Reference proteome</keyword>
<comment type="caution">
    <text evidence="2">The sequence shown here is derived from an EMBL/GenBank/DDBJ whole genome shotgun (WGS) entry which is preliminary data.</text>
</comment>
<dbReference type="PIRSF" id="PIRSF031900">
    <property type="entry name" value="UCP031900"/>
    <property type="match status" value="1"/>
</dbReference>
<dbReference type="InterPro" id="IPR014567">
    <property type="entry name" value="UCP031900"/>
</dbReference>
<protein>
    <recommendedName>
        <fullName evidence="1">Phytase-like domain-containing protein</fullName>
    </recommendedName>
</protein>
<dbReference type="InterPro" id="IPR027372">
    <property type="entry name" value="Phytase-like_dom"/>
</dbReference>
<dbReference type="EMBL" id="JACIEH010000003">
    <property type="protein sequence ID" value="MBB4100115.1"/>
    <property type="molecule type" value="Genomic_DNA"/>
</dbReference>
<sequence>MFFRSATALFSLIFILLLSASGRDGRDVLGKMPRMTVERVPLDLGDPGRTRVGALTYLGGIRLKSPDRAFGGFSSMRILGDDFTLLSDGGTFIRFRMGGDWVPHGLQFGDLPDGPANGWLKSERDSESMTSDPATGRVWVGFENYNAIWRYNTDLTRAERSARPAAMRDWSKNGGPESLVRLHDGRFLVLGETTRPKGSRTGREGLMFPGDPTTPGIKPIRFVYMPPGELYDPSDAVQLPDGRLIVLNRRFSVPGLFTAKLTLVDPRAIRPGAVVRGLEIATLAAPLIHDNYEALAVTREGDDTILWIASDDNQQFWEWSLLLKFRIEFAKR</sequence>
<gene>
    <name evidence="2" type="ORF">GGR46_003687</name>
</gene>
<evidence type="ECO:0000313" key="3">
    <source>
        <dbReference type="Proteomes" id="UP000557392"/>
    </source>
</evidence>
<reference evidence="2 3" key="1">
    <citation type="submission" date="2020-08" db="EMBL/GenBank/DDBJ databases">
        <title>Genomic Encyclopedia of Type Strains, Phase IV (KMG-IV): sequencing the most valuable type-strain genomes for metagenomic binning, comparative biology and taxonomic classification.</title>
        <authorList>
            <person name="Goeker M."/>
        </authorList>
    </citation>
    <scope>NUCLEOTIDE SEQUENCE [LARGE SCALE GENOMIC DNA]</scope>
    <source>
        <strain evidence="2 3">DSM 101806</strain>
    </source>
</reference>
<proteinExistence type="predicted"/>
<name>A0A7W6JX92_9SPHN</name>
<accession>A0A7W6JX92</accession>
<feature type="domain" description="Phytase-like" evidence="1">
    <location>
        <begin position="69"/>
        <end position="313"/>
    </location>
</feature>
<dbReference type="AlphaFoldDB" id="A0A7W6JX92"/>
<dbReference type="Pfam" id="PF13449">
    <property type="entry name" value="Phytase-like"/>
    <property type="match status" value="1"/>
</dbReference>
<organism evidence="2 3">
    <name type="scientific">Sphingomonas kyeonggiensis</name>
    <dbReference type="NCBI Taxonomy" id="1268553"/>
    <lineage>
        <taxon>Bacteria</taxon>
        <taxon>Pseudomonadati</taxon>
        <taxon>Pseudomonadota</taxon>
        <taxon>Alphaproteobacteria</taxon>
        <taxon>Sphingomonadales</taxon>
        <taxon>Sphingomonadaceae</taxon>
        <taxon>Sphingomonas</taxon>
    </lineage>
</organism>
<dbReference type="RefSeq" id="WP_183999441.1">
    <property type="nucleotide sequence ID" value="NZ_JACIEH010000003.1"/>
</dbReference>
<evidence type="ECO:0000313" key="2">
    <source>
        <dbReference type="EMBL" id="MBB4100115.1"/>
    </source>
</evidence>
<evidence type="ECO:0000259" key="1">
    <source>
        <dbReference type="Pfam" id="PF13449"/>
    </source>
</evidence>